<sequence length="149" mass="17712">MEVFTRQALETAAAEANRPWEREHVTPFLWTRPERFHLHNVVATPPLDHPEYRITVDTEEDYMLARAVYETLGSNRFSLVDVIMLFDRYPWLPYINRHVTQKVVITERDPDRALAQECLEAARWAERQDLHRVAALLRAEAERRMDKTR</sequence>
<dbReference type="KEGG" id="cmic:caldi_28190"/>
<gene>
    <name evidence="1" type="ORF">caldi_28190</name>
</gene>
<reference evidence="1" key="1">
    <citation type="submission" date="2022-03" db="EMBL/GenBank/DDBJ databases">
        <title>Complete genome sequence of Caldinitratiruptor microaerophilus.</title>
        <authorList>
            <person name="Mukaiyama R."/>
            <person name="Nishiyama T."/>
            <person name="Ueda K."/>
        </authorList>
    </citation>
    <scope>NUCLEOTIDE SEQUENCE</scope>
    <source>
        <strain evidence="1">JCM 16183</strain>
    </source>
</reference>
<evidence type="ECO:0000313" key="1">
    <source>
        <dbReference type="EMBL" id="BDG61729.1"/>
    </source>
</evidence>
<evidence type="ECO:0000313" key="2">
    <source>
        <dbReference type="Proteomes" id="UP001163687"/>
    </source>
</evidence>
<dbReference type="Proteomes" id="UP001163687">
    <property type="component" value="Chromosome"/>
</dbReference>
<name>A0AA35GAW0_9FIRM</name>
<accession>A0AA35GAW0</accession>
<keyword evidence="2" id="KW-1185">Reference proteome</keyword>
<organism evidence="1 2">
    <name type="scientific">Caldinitratiruptor microaerophilus</name>
    <dbReference type="NCBI Taxonomy" id="671077"/>
    <lineage>
        <taxon>Bacteria</taxon>
        <taxon>Bacillati</taxon>
        <taxon>Bacillota</taxon>
        <taxon>Clostridia</taxon>
        <taxon>Eubacteriales</taxon>
        <taxon>Symbiobacteriaceae</taxon>
        <taxon>Caldinitratiruptor</taxon>
    </lineage>
</organism>
<dbReference type="EMBL" id="AP025628">
    <property type="protein sequence ID" value="BDG61729.1"/>
    <property type="molecule type" value="Genomic_DNA"/>
</dbReference>
<proteinExistence type="predicted"/>
<dbReference type="AlphaFoldDB" id="A0AA35GAW0"/>
<protein>
    <submittedName>
        <fullName evidence="1">Uncharacterized protein</fullName>
    </submittedName>
</protein>